<organism evidence="6 7">
    <name type="scientific">Coemansia javaensis</name>
    <dbReference type="NCBI Taxonomy" id="2761396"/>
    <lineage>
        <taxon>Eukaryota</taxon>
        <taxon>Fungi</taxon>
        <taxon>Fungi incertae sedis</taxon>
        <taxon>Zoopagomycota</taxon>
        <taxon>Kickxellomycotina</taxon>
        <taxon>Kickxellomycetes</taxon>
        <taxon>Kickxellales</taxon>
        <taxon>Kickxellaceae</taxon>
        <taxon>Coemansia</taxon>
    </lineage>
</organism>
<dbReference type="InterPro" id="IPR000589">
    <property type="entry name" value="Ribosomal_uS15"/>
</dbReference>
<dbReference type="InterPro" id="IPR005290">
    <property type="entry name" value="Ribosomal_uS15_bac-type"/>
</dbReference>
<dbReference type="HAMAP" id="MF_01343_B">
    <property type="entry name" value="Ribosomal_uS15_B"/>
    <property type="match status" value="1"/>
</dbReference>
<proteinExistence type="inferred from homology"/>
<dbReference type="OrthoDB" id="441444at2759"/>
<dbReference type="Proteomes" id="UP001140217">
    <property type="component" value="Unassembled WGS sequence"/>
</dbReference>
<reference evidence="6" key="1">
    <citation type="submission" date="2022-07" db="EMBL/GenBank/DDBJ databases">
        <title>Phylogenomic reconstructions and comparative analyses of Kickxellomycotina fungi.</title>
        <authorList>
            <person name="Reynolds N.K."/>
            <person name="Stajich J.E."/>
            <person name="Barry K."/>
            <person name="Grigoriev I.V."/>
            <person name="Crous P."/>
            <person name="Smith M.E."/>
        </authorList>
    </citation>
    <scope>NUCLEOTIDE SEQUENCE</scope>
    <source>
        <strain evidence="6">NBRC 105414</strain>
    </source>
</reference>
<protein>
    <recommendedName>
        <fullName evidence="8">S15/NS1 RNA-binding domain-containing protein</fullName>
    </recommendedName>
</protein>
<evidence type="ECO:0000256" key="1">
    <source>
        <dbReference type="ARBA" id="ARBA00008434"/>
    </source>
</evidence>
<dbReference type="GO" id="GO:0005737">
    <property type="term" value="C:cytoplasm"/>
    <property type="evidence" value="ECO:0007669"/>
    <property type="project" value="UniProtKB-ARBA"/>
</dbReference>
<keyword evidence="2 4" id="KW-0689">Ribosomal protein</keyword>
<evidence type="ECO:0000313" key="7">
    <source>
        <dbReference type="Proteomes" id="UP001140217"/>
    </source>
</evidence>
<dbReference type="SMART" id="SM01387">
    <property type="entry name" value="Ribosomal_S15"/>
    <property type="match status" value="1"/>
</dbReference>
<feature type="region of interest" description="Disordered" evidence="5">
    <location>
        <begin position="74"/>
        <end position="111"/>
    </location>
</feature>
<dbReference type="AlphaFoldDB" id="A0A9W8HAH2"/>
<dbReference type="GO" id="GO:0003735">
    <property type="term" value="F:structural constituent of ribosome"/>
    <property type="evidence" value="ECO:0007669"/>
    <property type="project" value="InterPro"/>
</dbReference>
<dbReference type="GO" id="GO:0005840">
    <property type="term" value="C:ribosome"/>
    <property type="evidence" value="ECO:0007669"/>
    <property type="project" value="UniProtKB-KW"/>
</dbReference>
<dbReference type="Gene3D" id="1.10.287.10">
    <property type="entry name" value="S15/NS1, RNA-binding"/>
    <property type="match status" value="1"/>
</dbReference>
<dbReference type="GO" id="GO:0006412">
    <property type="term" value="P:translation"/>
    <property type="evidence" value="ECO:0007669"/>
    <property type="project" value="InterPro"/>
</dbReference>
<dbReference type="NCBIfam" id="TIGR00952">
    <property type="entry name" value="S15_bact"/>
    <property type="match status" value="1"/>
</dbReference>
<evidence type="ECO:0008006" key="8">
    <source>
        <dbReference type="Google" id="ProtNLM"/>
    </source>
</evidence>
<dbReference type="GO" id="GO:1990904">
    <property type="term" value="C:ribonucleoprotein complex"/>
    <property type="evidence" value="ECO:0007669"/>
    <property type="project" value="UniProtKB-KW"/>
</dbReference>
<comment type="similarity">
    <text evidence="1 4">Belongs to the universal ribosomal protein uS15 family.</text>
</comment>
<evidence type="ECO:0000313" key="6">
    <source>
        <dbReference type="EMBL" id="KAJ2778539.1"/>
    </source>
</evidence>
<evidence type="ECO:0000256" key="3">
    <source>
        <dbReference type="ARBA" id="ARBA00023274"/>
    </source>
</evidence>
<feature type="compositionally biased region" description="Polar residues" evidence="5">
    <location>
        <begin position="74"/>
        <end position="83"/>
    </location>
</feature>
<dbReference type="PANTHER" id="PTHR23321:SF26">
    <property type="entry name" value="SMALL RIBOSOMAL SUBUNIT PROTEIN US15M"/>
    <property type="match status" value="1"/>
</dbReference>
<keyword evidence="7" id="KW-1185">Reference proteome</keyword>
<keyword evidence="3 4" id="KW-0687">Ribonucleoprotein</keyword>
<sequence length="273" mass="30124">MRGALAAFPRIAQGGRGLHSTAVAASRRREKRKAQLAAQRAAEVEAVQREQERLRKLKDTAFLNSLERPEQLFQSTQITQQDRAASIAGERSADDDGGSGGGVRRTADSGKYACHVQPDEIRLVTEVAPKAMAGSSSAFGAYLMGDAASGDPGVQSDIVRRIVALENSSAKGVLRYNVRQAVAAFGRTDGDSGSPEVQAAVWTVRINQLEDHLRAHRKDHQNRRAYTMLLHRRAKMLKYLRRESLERYYVCLKQLGLTRDMVEGEIVTPKRIA</sequence>
<dbReference type="InterPro" id="IPR009068">
    <property type="entry name" value="uS15_NS1_RNA-bd_sf"/>
</dbReference>
<dbReference type="CDD" id="cd00353">
    <property type="entry name" value="Ribosomal_S15p_S13e"/>
    <property type="match status" value="1"/>
</dbReference>
<comment type="caution">
    <text evidence="6">The sequence shown here is derived from an EMBL/GenBank/DDBJ whole genome shotgun (WGS) entry which is preliminary data.</text>
</comment>
<dbReference type="Pfam" id="PF00312">
    <property type="entry name" value="Ribosomal_S15"/>
    <property type="match status" value="1"/>
</dbReference>
<gene>
    <name evidence="6" type="ORF">H4R18_004536</name>
</gene>
<evidence type="ECO:0000256" key="4">
    <source>
        <dbReference type="RuleBase" id="RU003919"/>
    </source>
</evidence>
<evidence type="ECO:0000256" key="5">
    <source>
        <dbReference type="SAM" id="MobiDB-lite"/>
    </source>
</evidence>
<accession>A0A9W8HAH2</accession>
<name>A0A9W8HAH2_9FUNG</name>
<evidence type="ECO:0000256" key="2">
    <source>
        <dbReference type="ARBA" id="ARBA00022980"/>
    </source>
</evidence>
<dbReference type="SUPFAM" id="SSF47060">
    <property type="entry name" value="S15/NS1 RNA-binding domain"/>
    <property type="match status" value="1"/>
</dbReference>
<dbReference type="EMBL" id="JANBUL010000223">
    <property type="protein sequence ID" value="KAJ2778539.1"/>
    <property type="molecule type" value="Genomic_DNA"/>
</dbReference>
<dbReference type="PANTHER" id="PTHR23321">
    <property type="entry name" value="RIBOSOMAL PROTEIN S15, BACTERIAL AND ORGANELLAR"/>
    <property type="match status" value="1"/>
</dbReference>